<dbReference type="AlphaFoldDB" id="A0A0F8Z4F6"/>
<gene>
    <name evidence="1" type="ORF">LCGC14_3079670</name>
</gene>
<reference evidence="1" key="1">
    <citation type="journal article" date="2015" name="Nature">
        <title>Complex archaea that bridge the gap between prokaryotes and eukaryotes.</title>
        <authorList>
            <person name="Spang A."/>
            <person name="Saw J.H."/>
            <person name="Jorgensen S.L."/>
            <person name="Zaremba-Niedzwiedzka K."/>
            <person name="Martijn J."/>
            <person name="Lind A.E."/>
            <person name="van Eijk R."/>
            <person name="Schleper C."/>
            <person name="Guy L."/>
            <person name="Ettema T.J."/>
        </authorList>
    </citation>
    <scope>NUCLEOTIDE SEQUENCE</scope>
</reference>
<protein>
    <submittedName>
        <fullName evidence="1">Uncharacterized protein</fullName>
    </submittedName>
</protein>
<name>A0A0F8Z4F6_9ZZZZ</name>
<evidence type="ECO:0000313" key="1">
    <source>
        <dbReference type="EMBL" id="KKK54931.1"/>
    </source>
</evidence>
<comment type="caution">
    <text evidence="1">The sequence shown here is derived from an EMBL/GenBank/DDBJ whole genome shotgun (WGS) entry which is preliminary data.</text>
</comment>
<feature type="non-terminal residue" evidence="1">
    <location>
        <position position="1"/>
    </location>
</feature>
<sequence>DYPEINNVINEACSKLVLARAELVKLQTLFNDPRATKIEV</sequence>
<accession>A0A0F8Z4F6</accession>
<organism evidence="1">
    <name type="scientific">marine sediment metagenome</name>
    <dbReference type="NCBI Taxonomy" id="412755"/>
    <lineage>
        <taxon>unclassified sequences</taxon>
        <taxon>metagenomes</taxon>
        <taxon>ecological metagenomes</taxon>
    </lineage>
</organism>
<dbReference type="EMBL" id="LAZR01065742">
    <property type="protein sequence ID" value="KKK54931.1"/>
    <property type="molecule type" value="Genomic_DNA"/>
</dbReference>
<proteinExistence type="predicted"/>